<gene>
    <name evidence="1" type="ORF">D0435_06260</name>
</gene>
<dbReference type="RefSeq" id="WP_160201535.1">
    <property type="nucleotide sequence ID" value="NZ_QXWK01000010.1"/>
</dbReference>
<name>A0A845QKG9_9FIRM</name>
<reference evidence="1 2" key="1">
    <citation type="submission" date="2018-08" db="EMBL/GenBank/DDBJ databases">
        <title>Murine metabolic-syndrome-specific gut microbial biobank.</title>
        <authorList>
            <person name="Liu C."/>
        </authorList>
    </citation>
    <scope>NUCLEOTIDE SEQUENCE [LARGE SCALE GENOMIC DNA]</scope>
    <source>
        <strain evidence="1 2">28</strain>
    </source>
</reference>
<dbReference type="AlphaFoldDB" id="A0A845QKG9"/>
<evidence type="ECO:0000313" key="1">
    <source>
        <dbReference type="EMBL" id="NBH61253.1"/>
    </source>
</evidence>
<accession>A0A845QKG9</accession>
<keyword evidence="2" id="KW-1185">Reference proteome</keyword>
<protein>
    <submittedName>
        <fullName evidence="1">Uncharacterized protein</fullName>
    </submittedName>
</protein>
<sequence>MRSKAPLVMIEQMIMLLVFALAAVLCLQAFTTSKEISEESICRDRAVVEVQNAAESMKAGDGETYFREMGANLGEEGGQIFYNEKWKPFEDSKGEMEAAFRLQLSYKDTDIAYLQSAEIAVYDAEGELLFSMPVSWQNREVE</sequence>
<dbReference type="Proteomes" id="UP000446866">
    <property type="component" value="Unassembled WGS sequence"/>
</dbReference>
<evidence type="ECO:0000313" key="2">
    <source>
        <dbReference type="Proteomes" id="UP000446866"/>
    </source>
</evidence>
<proteinExistence type="predicted"/>
<comment type="caution">
    <text evidence="1">The sequence shown here is derived from an EMBL/GenBank/DDBJ whole genome shotgun (WGS) entry which is preliminary data.</text>
</comment>
<dbReference type="EMBL" id="QXWK01000010">
    <property type="protein sequence ID" value="NBH61253.1"/>
    <property type="molecule type" value="Genomic_DNA"/>
</dbReference>
<organism evidence="1 2">
    <name type="scientific">Anaerotruncus colihominis</name>
    <dbReference type="NCBI Taxonomy" id="169435"/>
    <lineage>
        <taxon>Bacteria</taxon>
        <taxon>Bacillati</taxon>
        <taxon>Bacillota</taxon>
        <taxon>Clostridia</taxon>
        <taxon>Eubacteriales</taxon>
        <taxon>Oscillospiraceae</taxon>
        <taxon>Anaerotruncus</taxon>
    </lineage>
</organism>